<reference evidence="1" key="1">
    <citation type="submission" date="2020-08" db="EMBL/GenBank/DDBJ databases">
        <title>Multicomponent nature underlies the extraordinary mechanical properties of spider dragline silk.</title>
        <authorList>
            <person name="Kono N."/>
            <person name="Nakamura H."/>
            <person name="Mori M."/>
            <person name="Yoshida Y."/>
            <person name="Ohtoshi R."/>
            <person name="Malay A.D."/>
            <person name="Moran D.A.P."/>
            <person name="Tomita M."/>
            <person name="Numata K."/>
            <person name="Arakawa K."/>
        </authorList>
    </citation>
    <scope>NUCLEOTIDE SEQUENCE</scope>
</reference>
<evidence type="ECO:0000313" key="1">
    <source>
        <dbReference type="EMBL" id="GFY40778.1"/>
    </source>
</evidence>
<dbReference type="EMBL" id="BMAV01002093">
    <property type="protein sequence ID" value="GFY40778.1"/>
    <property type="molecule type" value="Genomic_DNA"/>
</dbReference>
<proteinExistence type="predicted"/>
<dbReference type="GO" id="GO:0003676">
    <property type="term" value="F:nucleic acid binding"/>
    <property type="evidence" value="ECO:0007669"/>
    <property type="project" value="InterPro"/>
</dbReference>
<dbReference type="OrthoDB" id="6436943at2759"/>
<protein>
    <submittedName>
        <fullName evidence="1">Uncharacterized protein</fullName>
    </submittedName>
</protein>
<keyword evidence="2" id="KW-1185">Reference proteome</keyword>
<dbReference type="InterPro" id="IPR036397">
    <property type="entry name" value="RNaseH_sf"/>
</dbReference>
<dbReference type="AlphaFoldDB" id="A0A8X6WSY0"/>
<gene>
    <name evidence="1" type="ORF">TNIN_129521</name>
</gene>
<dbReference type="Gene3D" id="3.30.420.10">
    <property type="entry name" value="Ribonuclease H-like superfamily/Ribonuclease H"/>
    <property type="match status" value="1"/>
</dbReference>
<organism evidence="1 2">
    <name type="scientific">Trichonephila inaurata madagascariensis</name>
    <dbReference type="NCBI Taxonomy" id="2747483"/>
    <lineage>
        <taxon>Eukaryota</taxon>
        <taxon>Metazoa</taxon>
        <taxon>Ecdysozoa</taxon>
        <taxon>Arthropoda</taxon>
        <taxon>Chelicerata</taxon>
        <taxon>Arachnida</taxon>
        <taxon>Araneae</taxon>
        <taxon>Araneomorphae</taxon>
        <taxon>Entelegynae</taxon>
        <taxon>Araneoidea</taxon>
        <taxon>Nephilidae</taxon>
        <taxon>Trichonephila</taxon>
        <taxon>Trichonephila inaurata</taxon>
    </lineage>
</organism>
<comment type="caution">
    <text evidence="1">The sequence shown here is derived from an EMBL/GenBank/DDBJ whole genome shotgun (WGS) entry which is preliminary data.</text>
</comment>
<sequence>MAATFLDSCSVIPIDYLERGQTIDADSCCATLTRLRETIRCKRQVMLSKSIILLYGKDRPHTAQTTQVGNLESPPTQPRIWPPMTIYCFRG</sequence>
<name>A0A8X6WSY0_9ARAC</name>
<dbReference type="Proteomes" id="UP000886998">
    <property type="component" value="Unassembled WGS sequence"/>
</dbReference>
<accession>A0A8X6WSY0</accession>
<evidence type="ECO:0000313" key="2">
    <source>
        <dbReference type="Proteomes" id="UP000886998"/>
    </source>
</evidence>